<sequence>MSLAASLSASSSFAHTDLVITSLPSLLTFLLALLPLHLFPLPSSSISLLLASFVSCSRRRCLSLALALVGVICPLPLPVSFCPHSCQNCLPPALTGVIPLPTSSDPSTSPPHTLSHPLLIPLQTPLALPRALAALALVGIVIFPPPTSHQCLPLPSLSLSHLLLTLASVLFPLPLLFAPADLE</sequence>
<evidence type="ECO:0000313" key="3">
    <source>
        <dbReference type="Proteomes" id="UP000275078"/>
    </source>
</evidence>
<keyword evidence="1" id="KW-0812">Transmembrane</keyword>
<dbReference type="Proteomes" id="UP000275078">
    <property type="component" value="Unassembled WGS sequence"/>
</dbReference>
<keyword evidence="1" id="KW-0472">Membrane</keyword>
<dbReference type="AlphaFoldDB" id="A0A3N4HKE6"/>
<gene>
    <name evidence="2" type="ORF">BJ508DRAFT_75481</name>
</gene>
<organism evidence="2 3">
    <name type="scientific">Ascobolus immersus RN42</name>
    <dbReference type="NCBI Taxonomy" id="1160509"/>
    <lineage>
        <taxon>Eukaryota</taxon>
        <taxon>Fungi</taxon>
        <taxon>Dikarya</taxon>
        <taxon>Ascomycota</taxon>
        <taxon>Pezizomycotina</taxon>
        <taxon>Pezizomycetes</taxon>
        <taxon>Pezizales</taxon>
        <taxon>Ascobolaceae</taxon>
        <taxon>Ascobolus</taxon>
    </lineage>
</organism>
<protein>
    <submittedName>
        <fullName evidence="2">Uncharacterized protein</fullName>
    </submittedName>
</protein>
<feature type="transmembrane region" description="Helical" evidence="1">
    <location>
        <begin position="157"/>
        <end position="177"/>
    </location>
</feature>
<accession>A0A3N4HKE6</accession>
<feature type="transmembrane region" description="Helical" evidence="1">
    <location>
        <begin position="26"/>
        <end position="50"/>
    </location>
</feature>
<feature type="transmembrane region" description="Helical" evidence="1">
    <location>
        <begin position="127"/>
        <end position="145"/>
    </location>
</feature>
<reference evidence="2 3" key="1">
    <citation type="journal article" date="2018" name="Nat. Ecol. Evol.">
        <title>Pezizomycetes genomes reveal the molecular basis of ectomycorrhizal truffle lifestyle.</title>
        <authorList>
            <person name="Murat C."/>
            <person name="Payen T."/>
            <person name="Noel B."/>
            <person name="Kuo A."/>
            <person name="Morin E."/>
            <person name="Chen J."/>
            <person name="Kohler A."/>
            <person name="Krizsan K."/>
            <person name="Balestrini R."/>
            <person name="Da Silva C."/>
            <person name="Montanini B."/>
            <person name="Hainaut M."/>
            <person name="Levati E."/>
            <person name="Barry K.W."/>
            <person name="Belfiori B."/>
            <person name="Cichocki N."/>
            <person name="Clum A."/>
            <person name="Dockter R.B."/>
            <person name="Fauchery L."/>
            <person name="Guy J."/>
            <person name="Iotti M."/>
            <person name="Le Tacon F."/>
            <person name="Lindquist E.A."/>
            <person name="Lipzen A."/>
            <person name="Malagnac F."/>
            <person name="Mello A."/>
            <person name="Molinier V."/>
            <person name="Miyauchi S."/>
            <person name="Poulain J."/>
            <person name="Riccioni C."/>
            <person name="Rubini A."/>
            <person name="Sitrit Y."/>
            <person name="Splivallo R."/>
            <person name="Traeger S."/>
            <person name="Wang M."/>
            <person name="Zifcakova L."/>
            <person name="Wipf D."/>
            <person name="Zambonelli A."/>
            <person name="Paolocci F."/>
            <person name="Nowrousian M."/>
            <person name="Ottonello S."/>
            <person name="Baldrian P."/>
            <person name="Spatafora J.W."/>
            <person name="Henrissat B."/>
            <person name="Nagy L.G."/>
            <person name="Aury J.M."/>
            <person name="Wincker P."/>
            <person name="Grigoriev I.V."/>
            <person name="Bonfante P."/>
            <person name="Martin F.M."/>
        </authorList>
    </citation>
    <scope>NUCLEOTIDE SEQUENCE [LARGE SCALE GENOMIC DNA]</scope>
    <source>
        <strain evidence="2 3">RN42</strain>
    </source>
</reference>
<keyword evidence="3" id="KW-1185">Reference proteome</keyword>
<evidence type="ECO:0000256" key="1">
    <source>
        <dbReference type="SAM" id="Phobius"/>
    </source>
</evidence>
<feature type="transmembrane region" description="Helical" evidence="1">
    <location>
        <begin position="62"/>
        <end position="81"/>
    </location>
</feature>
<evidence type="ECO:0000313" key="2">
    <source>
        <dbReference type="EMBL" id="RPA72380.1"/>
    </source>
</evidence>
<dbReference type="EMBL" id="ML119864">
    <property type="protein sequence ID" value="RPA72380.1"/>
    <property type="molecule type" value="Genomic_DNA"/>
</dbReference>
<proteinExistence type="predicted"/>
<name>A0A3N4HKE6_ASCIM</name>
<keyword evidence="1" id="KW-1133">Transmembrane helix</keyword>